<sequence length="86" mass="10004">MVIGKKNENKRIYVDTTNFKMSNPKRSLVGDKSFPENSVFSPRPSIFNLSHSTKKNFPEESKENRNVVERQQRLTYGRRASEAKVE</sequence>
<name>A0AAN8S834_POLSC</name>
<accession>A0AAN8S834</accession>
<evidence type="ECO:0000313" key="3">
    <source>
        <dbReference type="Proteomes" id="UP001372834"/>
    </source>
</evidence>
<feature type="compositionally biased region" description="Basic and acidic residues" evidence="1">
    <location>
        <begin position="56"/>
        <end position="72"/>
    </location>
</feature>
<protein>
    <submittedName>
        <fullName evidence="2">Uncharacterized protein</fullName>
    </submittedName>
</protein>
<feature type="region of interest" description="Disordered" evidence="1">
    <location>
        <begin position="40"/>
        <end position="86"/>
    </location>
</feature>
<reference evidence="2 3" key="1">
    <citation type="submission" date="2023-10" db="EMBL/GenBank/DDBJ databases">
        <title>Genomes of two closely related lineages of the louse Polyplax serrata with different host specificities.</title>
        <authorList>
            <person name="Martinu J."/>
            <person name="Tarabai H."/>
            <person name="Stefka J."/>
            <person name="Hypsa V."/>
        </authorList>
    </citation>
    <scope>NUCLEOTIDE SEQUENCE [LARGE SCALE GENOMIC DNA]</scope>
    <source>
        <strain evidence="2">HR10_N</strain>
    </source>
</reference>
<comment type="caution">
    <text evidence="2">The sequence shown here is derived from an EMBL/GenBank/DDBJ whole genome shotgun (WGS) entry which is preliminary data.</text>
</comment>
<dbReference type="EMBL" id="JAWJWE010000038">
    <property type="protein sequence ID" value="KAK6622727.1"/>
    <property type="molecule type" value="Genomic_DNA"/>
</dbReference>
<proteinExistence type="predicted"/>
<gene>
    <name evidence="2" type="ORF">RUM43_008570</name>
</gene>
<evidence type="ECO:0000313" key="2">
    <source>
        <dbReference type="EMBL" id="KAK6622727.1"/>
    </source>
</evidence>
<dbReference type="AlphaFoldDB" id="A0AAN8S834"/>
<dbReference type="Proteomes" id="UP001372834">
    <property type="component" value="Unassembled WGS sequence"/>
</dbReference>
<evidence type="ECO:0000256" key="1">
    <source>
        <dbReference type="SAM" id="MobiDB-lite"/>
    </source>
</evidence>
<organism evidence="2 3">
    <name type="scientific">Polyplax serrata</name>
    <name type="common">Common mouse louse</name>
    <dbReference type="NCBI Taxonomy" id="468196"/>
    <lineage>
        <taxon>Eukaryota</taxon>
        <taxon>Metazoa</taxon>
        <taxon>Ecdysozoa</taxon>
        <taxon>Arthropoda</taxon>
        <taxon>Hexapoda</taxon>
        <taxon>Insecta</taxon>
        <taxon>Pterygota</taxon>
        <taxon>Neoptera</taxon>
        <taxon>Paraneoptera</taxon>
        <taxon>Psocodea</taxon>
        <taxon>Troctomorpha</taxon>
        <taxon>Phthiraptera</taxon>
        <taxon>Anoplura</taxon>
        <taxon>Polyplacidae</taxon>
        <taxon>Polyplax</taxon>
    </lineage>
</organism>